<dbReference type="Proteomes" id="UP000321168">
    <property type="component" value="Unassembled WGS sequence"/>
</dbReference>
<evidence type="ECO:0000313" key="3">
    <source>
        <dbReference type="Proteomes" id="UP000321168"/>
    </source>
</evidence>
<dbReference type="RefSeq" id="WP_147013236.1">
    <property type="nucleotide sequence ID" value="NZ_VORB01000002.1"/>
</dbReference>
<dbReference type="OrthoDB" id="9805760at2"/>
<dbReference type="AlphaFoldDB" id="A0A5C6VBN0"/>
<accession>A0A5C6VBN0</accession>
<name>A0A5C6VBN0_9FLAO</name>
<feature type="domain" description="Fibrobacter succinogenes major paralogous" evidence="1">
    <location>
        <begin position="50"/>
        <end position="214"/>
    </location>
</feature>
<dbReference type="InterPro" id="IPR011871">
    <property type="entry name" value="Fib_succ_major"/>
</dbReference>
<dbReference type="PROSITE" id="PS51257">
    <property type="entry name" value="PROKAR_LIPOPROTEIN"/>
    <property type="match status" value="1"/>
</dbReference>
<sequence length="215" mass="24398">MKNLATPFSLYLLLFFSSCTQPKKIKNQEISNLKTSHFVDIRDGKKYKTVLIGNQWWMAENLAFKTEGSVQVDGPDNRNYGRLYHWNEALLACPKGWALASDRDWTILETLISDNLNVFPGSTWRGKHGYLLKSLHNWKLDGNGIDKYGFNVHPAGHIIDDSPPEFGYTAGYWTSSGSVESGIAWVRFFAAPKNGVNRLESDINTTLLFCRCIKE</sequence>
<reference evidence="2 3" key="1">
    <citation type="submission" date="2019-08" db="EMBL/GenBank/DDBJ databases">
        <title>Genome of Luteibaculum oceani JCM 18817.</title>
        <authorList>
            <person name="Bowman J.P."/>
        </authorList>
    </citation>
    <scope>NUCLEOTIDE SEQUENCE [LARGE SCALE GENOMIC DNA]</scope>
    <source>
        <strain evidence="2 3">JCM 18817</strain>
    </source>
</reference>
<proteinExistence type="predicted"/>
<dbReference type="EMBL" id="VORB01000002">
    <property type="protein sequence ID" value="TXC82071.1"/>
    <property type="molecule type" value="Genomic_DNA"/>
</dbReference>
<gene>
    <name evidence="2" type="ORF">FRX97_02970</name>
</gene>
<keyword evidence="3" id="KW-1185">Reference proteome</keyword>
<comment type="caution">
    <text evidence="2">The sequence shown here is derived from an EMBL/GenBank/DDBJ whole genome shotgun (WGS) entry which is preliminary data.</text>
</comment>
<protein>
    <recommendedName>
        <fullName evidence="1">Fibrobacter succinogenes major paralogous domain-containing protein</fullName>
    </recommendedName>
</protein>
<organism evidence="2 3">
    <name type="scientific">Luteibaculum oceani</name>
    <dbReference type="NCBI Taxonomy" id="1294296"/>
    <lineage>
        <taxon>Bacteria</taxon>
        <taxon>Pseudomonadati</taxon>
        <taxon>Bacteroidota</taxon>
        <taxon>Flavobacteriia</taxon>
        <taxon>Flavobacteriales</taxon>
        <taxon>Luteibaculaceae</taxon>
        <taxon>Luteibaculum</taxon>
    </lineage>
</organism>
<dbReference type="NCBIfam" id="TIGR02145">
    <property type="entry name" value="Fib_succ_major"/>
    <property type="match status" value="1"/>
</dbReference>
<evidence type="ECO:0000259" key="1">
    <source>
        <dbReference type="Pfam" id="PF09603"/>
    </source>
</evidence>
<evidence type="ECO:0000313" key="2">
    <source>
        <dbReference type="EMBL" id="TXC82071.1"/>
    </source>
</evidence>
<dbReference type="Pfam" id="PF09603">
    <property type="entry name" value="Fib_succ_major"/>
    <property type="match status" value="1"/>
</dbReference>